<organism evidence="1 2">
    <name type="scientific">Solanum verrucosum</name>
    <dbReference type="NCBI Taxonomy" id="315347"/>
    <lineage>
        <taxon>Eukaryota</taxon>
        <taxon>Viridiplantae</taxon>
        <taxon>Streptophyta</taxon>
        <taxon>Embryophyta</taxon>
        <taxon>Tracheophyta</taxon>
        <taxon>Spermatophyta</taxon>
        <taxon>Magnoliopsida</taxon>
        <taxon>eudicotyledons</taxon>
        <taxon>Gunneridae</taxon>
        <taxon>Pentapetalae</taxon>
        <taxon>asterids</taxon>
        <taxon>lamiids</taxon>
        <taxon>Solanales</taxon>
        <taxon>Solanaceae</taxon>
        <taxon>Solanoideae</taxon>
        <taxon>Solaneae</taxon>
        <taxon>Solanum</taxon>
    </lineage>
</organism>
<protein>
    <submittedName>
        <fullName evidence="1">Uncharacterized protein</fullName>
    </submittedName>
</protein>
<sequence length="144" mass="15882">MSVLYHLGKANVVADTLSRFSMGSVAHVEDEKKELVCEVHILARLGVQLVDSIKGGAMVHDGSESSFVMNVKSKQDLDPILIELKESVLKRPVKAFSKGEDGVLRYQGSLCVSDVDGVREKILEEAHGSRYFIHLGATKMYHNL</sequence>
<proteinExistence type="predicted"/>
<dbReference type="EMBL" id="CP133612">
    <property type="protein sequence ID" value="WMV09069.1"/>
    <property type="molecule type" value="Genomic_DNA"/>
</dbReference>
<evidence type="ECO:0000313" key="2">
    <source>
        <dbReference type="Proteomes" id="UP001234989"/>
    </source>
</evidence>
<accession>A0AAF0T8T0</accession>
<dbReference type="Proteomes" id="UP001234989">
    <property type="component" value="Chromosome 1"/>
</dbReference>
<reference evidence="1" key="1">
    <citation type="submission" date="2023-08" db="EMBL/GenBank/DDBJ databases">
        <title>A de novo genome assembly of Solanum verrucosum Schlechtendal, a Mexican diploid species geographically isolated from the other diploid A-genome species in potato relatives.</title>
        <authorList>
            <person name="Hosaka K."/>
        </authorList>
    </citation>
    <scope>NUCLEOTIDE SEQUENCE</scope>
    <source>
        <tissue evidence="1">Young leaves</tissue>
    </source>
</reference>
<gene>
    <name evidence="1" type="ORF">MTR67_002454</name>
</gene>
<evidence type="ECO:0000313" key="1">
    <source>
        <dbReference type="EMBL" id="WMV09069.1"/>
    </source>
</evidence>
<dbReference type="AlphaFoldDB" id="A0AAF0T8T0"/>
<keyword evidence="2" id="KW-1185">Reference proteome</keyword>
<name>A0AAF0T8T0_SOLVR</name>